<keyword evidence="1" id="KW-0472">Membrane</keyword>
<dbReference type="AlphaFoldDB" id="A0A243AJU3"/>
<dbReference type="EMBL" id="NFDG01000081">
    <property type="protein sequence ID" value="OTY21707.1"/>
    <property type="molecule type" value="Genomic_DNA"/>
</dbReference>
<name>A0A243AJU3_BACTU</name>
<organism evidence="2 3">
    <name type="scientific">Bacillus thuringiensis serovar navarrensis</name>
    <dbReference type="NCBI Taxonomy" id="339658"/>
    <lineage>
        <taxon>Bacteria</taxon>
        <taxon>Bacillati</taxon>
        <taxon>Bacillota</taxon>
        <taxon>Bacilli</taxon>
        <taxon>Bacillales</taxon>
        <taxon>Bacillaceae</taxon>
        <taxon>Bacillus</taxon>
        <taxon>Bacillus cereus group</taxon>
    </lineage>
</organism>
<keyword evidence="1" id="KW-1133">Transmembrane helix</keyword>
<evidence type="ECO:0000313" key="3">
    <source>
        <dbReference type="Proteomes" id="UP000194860"/>
    </source>
</evidence>
<reference evidence="2 3" key="1">
    <citation type="submission" date="2016-10" db="EMBL/GenBank/DDBJ databases">
        <title>Comparative genomics of Bacillus thuringiensis reveals a path to pathogens against multiple invertebrate hosts.</title>
        <authorList>
            <person name="Zheng J."/>
            <person name="Gao Q."/>
            <person name="Liu H."/>
            <person name="Peng D."/>
            <person name="Ruan L."/>
            <person name="Sun M."/>
        </authorList>
    </citation>
    <scope>NUCLEOTIDE SEQUENCE [LARGE SCALE GENOMIC DNA]</scope>
    <source>
        <strain evidence="2">BGSC 4BM1</strain>
    </source>
</reference>
<comment type="caution">
    <text evidence="2">The sequence shown here is derived from an EMBL/GenBank/DDBJ whole genome shotgun (WGS) entry which is preliminary data.</text>
</comment>
<sequence>MSMYFWMERKILYSLAIVINIGAIYVSQNRTVIMMSLLIFVIGYLIYMLTNKILGISSKKIAFSTLLFFLLVACAGMVIKTDFNFQDNIIIQRFLETDNLSVRKGF</sequence>
<gene>
    <name evidence="2" type="ORF">BK732_11115</name>
</gene>
<feature type="transmembrane region" description="Helical" evidence="1">
    <location>
        <begin position="33"/>
        <end position="49"/>
    </location>
</feature>
<feature type="transmembrane region" description="Helical" evidence="1">
    <location>
        <begin position="12"/>
        <end position="27"/>
    </location>
</feature>
<feature type="transmembrane region" description="Helical" evidence="1">
    <location>
        <begin position="61"/>
        <end position="79"/>
    </location>
</feature>
<proteinExistence type="predicted"/>
<keyword evidence="1" id="KW-0812">Transmembrane</keyword>
<protein>
    <submittedName>
        <fullName evidence="2">Uncharacterized protein</fullName>
    </submittedName>
</protein>
<accession>A0A243AJU3</accession>
<dbReference type="Proteomes" id="UP000194860">
    <property type="component" value="Unassembled WGS sequence"/>
</dbReference>
<evidence type="ECO:0000256" key="1">
    <source>
        <dbReference type="SAM" id="Phobius"/>
    </source>
</evidence>
<evidence type="ECO:0000313" key="2">
    <source>
        <dbReference type="EMBL" id="OTY21707.1"/>
    </source>
</evidence>